<evidence type="ECO:0000313" key="3">
    <source>
        <dbReference type="Proteomes" id="UP000076848"/>
    </source>
</evidence>
<dbReference type="STRING" id="288768.SAMEA3906486_04889"/>
<accession>A0A157STP1</accession>
<evidence type="ECO:0000256" key="1">
    <source>
        <dbReference type="SAM" id="SignalP"/>
    </source>
</evidence>
<evidence type="ECO:0000313" key="2">
    <source>
        <dbReference type="EMBL" id="SAI73858.1"/>
    </source>
</evidence>
<reference evidence="2 3" key="1">
    <citation type="submission" date="2016-04" db="EMBL/GenBank/DDBJ databases">
        <authorList>
            <consortium name="Pathogen Informatics"/>
        </authorList>
    </citation>
    <scope>NUCLEOTIDE SEQUENCE [LARGE SCALE GENOMIC DNA]</scope>
    <source>
        <strain evidence="2 3">H050680373</strain>
    </source>
</reference>
<proteinExistence type="predicted"/>
<protein>
    <submittedName>
        <fullName evidence="2">Lipoprotein</fullName>
    </submittedName>
</protein>
<dbReference type="EMBL" id="FKIF01000009">
    <property type="protein sequence ID" value="SAI73858.1"/>
    <property type="molecule type" value="Genomic_DNA"/>
</dbReference>
<dbReference type="Proteomes" id="UP000076848">
    <property type="component" value="Unassembled WGS sequence"/>
</dbReference>
<sequence>MASRLLTVRVIGLASGLVSAMLLAGCVMPQGTAPSGASAQGPRQEGMSADQLMQTDFNRTVTLAMRDNLSSLYTLLDKLYRRNPREWRKAGQADQAAAIARVRGMIEQRRPPPGLAGLRDIQVLAVALDPAYQGDRVAAFVYGLADTILAAHDGKIRFYATDALDGQRIYNAARNVEAAAWLLASRRNPQGGPLLLANEMSAQAINLSFEREFGALVGRLDLIANLLGENTRRIGINYAQGLLFFNFLPVR</sequence>
<dbReference type="OrthoDB" id="5866325at2"/>
<organism evidence="2 3">
    <name type="scientific">Bordetella ansorpii</name>
    <dbReference type="NCBI Taxonomy" id="288768"/>
    <lineage>
        <taxon>Bacteria</taxon>
        <taxon>Pseudomonadati</taxon>
        <taxon>Pseudomonadota</taxon>
        <taxon>Betaproteobacteria</taxon>
        <taxon>Burkholderiales</taxon>
        <taxon>Alcaligenaceae</taxon>
        <taxon>Bordetella</taxon>
    </lineage>
</organism>
<gene>
    <name evidence="2" type="ORF">SAMEA3906486_04889</name>
</gene>
<keyword evidence="2" id="KW-0449">Lipoprotein</keyword>
<feature type="signal peptide" evidence="1">
    <location>
        <begin position="1"/>
        <end position="20"/>
    </location>
</feature>
<keyword evidence="1" id="KW-0732">Signal</keyword>
<dbReference type="PROSITE" id="PS51257">
    <property type="entry name" value="PROKAR_LIPOPROTEIN"/>
    <property type="match status" value="1"/>
</dbReference>
<keyword evidence="3" id="KW-1185">Reference proteome</keyword>
<dbReference type="AlphaFoldDB" id="A0A157STP1"/>
<feature type="chain" id="PRO_5007616523" evidence="1">
    <location>
        <begin position="21"/>
        <end position="251"/>
    </location>
</feature>
<name>A0A157STP1_9BORD</name>